<keyword evidence="2" id="KW-0732">Signal</keyword>
<gene>
    <name evidence="3" type="ORF">Q8947_01950</name>
</gene>
<evidence type="ECO:0000313" key="3">
    <source>
        <dbReference type="EMBL" id="MDR4124745.1"/>
    </source>
</evidence>
<evidence type="ECO:0000256" key="2">
    <source>
        <dbReference type="SAM" id="SignalP"/>
    </source>
</evidence>
<keyword evidence="4" id="KW-1185">Reference proteome</keyword>
<accession>A0ABU1D2S1</accession>
<dbReference type="Proteomes" id="UP001232156">
    <property type="component" value="Unassembled WGS sequence"/>
</dbReference>
<dbReference type="SUPFAM" id="SSF53850">
    <property type="entry name" value="Periplasmic binding protein-like II"/>
    <property type="match status" value="1"/>
</dbReference>
<name>A0ABU1D2S1_9BURK</name>
<protein>
    <submittedName>
        <fullName evidence="3">Tripartite tricarboxylate transporter substrate binding protein</fullName>
    </submittedName>
</protein>
<dbReference type="PANTHER" id="PTHR42928:SF5">
    <property type="entry name" value="BLR1237 PROTEIN"/>
    <property type="match status" value="1"/>
</dbReference>
<sequence length="328" mass="34935">MTMRRLASGILGLLLFLTSSVASATATQWPQAGRVIQAIVPSQAGTGIGNSVARLVFEALSERLGNRIVLQHYTSSTGFPSMPPAADTGTEGYTLLFASVDTLVIEPGLQRTATLPTHQAFEPIGLVAESPHVVVVNNDLPVHSVRELTDYISRYPGVVHFGSSGNGSSLHLAGEAYLSATGTNMVHVPYSAAEPATNNLVSGDIQAMFQVTSGVLNYVRAHKVRALAVMAPQRSPALPEIPSMAEAGYPDLTAARWYALLVPGGTPREIIEKYNAALNDALESPELRDKLLELGVTPLGGTPAQLGQFLALETRKWHATIKEAHLNR</sequence>
<evidence type="ECO:0000256" key="1">
    <source>
        <dbReference type="ARBA" id="ARBA00006987"/>
    </source>
</evidence>
<dbReference type="Gene3D" id="3.40.190.10">
    <property type="entry name" value="Periplasmic binding protein-like II"/>
    <property type="match status" value="1"/>
</dbReference>
<comment type="similarity">
    <text evidence="1">Belongs to the UPF0065 (bug) family.</text>
</comment>
<dbReference type="PIRSF" id="PIRSF017082">
    <property type="entry name" value="YflP"/>
    <property type="match status" value="1"/>
</dbReference>
<dbReference type="CDD" id="cd07012">
    <property type="entry name" value="PBP2_Bug_TTT"/>
    <property type="match status" value="1"/>
</dbReference>
<proteinExistence type="inferred from homology"/>
<feature type="signal peptide" evidence="2">
    <location>
        <begin position="1"/>
        <end position="24"/>
    </location>
</feature>
<dbReference type="Pfam" id="PF03401">
    <property type="entry name" value="TctC"/>
    <property type="match status" value="1"/>
</dbReference>
<comment type="caution">
    <text evidence="3">The sequence shown here is derived from an EMBL/GenBank/DDBJ whole genome shotgun (WGS) entry which is preliminary data.</text>
</comment>
<feature type="chain" id="PRO_5046628427" evidence="2">
    <location>
        <begin position="25"/>
        <end position="328"/>
    </location>
</feature>
<reference evidence="3 4" key="1">
    <citation type="submission" date="2023-08" db="EMBL/GenBank/DDBJ databases">
        <title>Alcaligenaceae gen. nov., a novel taxon isolated from the sludge of Yixing Pesticide Factory.</title>
        <authorList>
            <person name="Ruan L."/>
        </authorList>
    </citation>
    <scope>NUCLEOTIDE SEQUENCE [LARGE SCALE GENOMIC DNA]</scope>
    <source>
        <strain evidence="3 4">LG-2</strain>
    </source>
</reference>
<dbReference type="Gene3D" id="3.40.190.150">
    <property type="entry name" value="Bordetella uptake gene, domain 1"/>
    <property type="match status" value="1"/>
</dbReference>
<dbReference type="InterPro" id="IPR005064">
    <property type="entry name" value="BUG"/>
</dbReference>
<evidence type="ECO:0000313" key="4">
    <source>
        <dbReference type="Proteomes" id="UP001232156"/>
    </source>
</evidence>
<dbReference type="EMBL" id="JAUZQE010000003">
    <property type="protein sequence ID" value="MDR4124745.1"/>
    <property type="molecule type" value="Genomic_DNA"/>
</dbReference>
<dbReference type="InterPro" id="IPR042100">
    <property type="entry name" value="Bug_dom1"/>
</dbReference>
<dbReference type="PANTHER" id="PTHR42928">
    <property type="entry name" value="TRICARBOXYLATE-BINDING PROTEIN"/>
    <property type="match status" value="1"/>
</dbReference>
<dbReference type="RefSeq" id="WP_347286321.1">
    <property type="nucleotide sequence ID" value="NZ_JAUZQE010000003.1"/>
</dbReference>
<organism evidence="3 4">
    <name type="scientific">Yanghanlia caeni</name>
    <dbReference type="NCBI Taxonomy" id="3064283"/>
    <lineage>
        <taxon>Bacteria</taxon>
        <taxon>Pseudomonadati</taxon>
        <taxon>Pseudomonadota</taxon>
        <taxon>Betaproteobacteria</taxon>
        <taxon>Burkholderiales</taxon>
        <taxon>Alcaligenaceae</taxon>
        <taxon>Yanghanlia</taxon>
    </lineage>
</organism>